<dbReference type="AlphaFoldDB" id="A0A1M7YS92"/>
<proteinExistence type="predicted"/>
<accession>A0A1M7YS92</accession>
<evidence type="ECO:0000313" key="1">
    <source>
        <dbReference type="EMBL" id="SHO55396.1"/>
    </source>
</evidence>
<name>A0A1M7YS92_9VIBR</name>
<protein>
    <submittedName>
        <fullName evidence="1">Uncharacterized protein</fullName>
    </submittedName>
</protein>
<dbReference type="EMBL" id="FRFG01000013">
    <property type="protein sequence ID" value="SHO55396.1"/>
    <property type="molecule type" value="Genomic_DNA"/>
</dbReference>
<reference evidence="2" key="1">
    <citation type="submission" date="2016-12" db="EMBL/GenBank/DDBJ databases">
        <authorList>
            <person name="Rodrigo-Torres L."/>
            <person name="Arahal R.D."/>
            <person name="Lucena T."/>
        </authorList>
    </citation>
    <scope>NUCLEOTIDE SEQUENCE [LARGE SCALE GENOMIC DNA]</scope>
</reference>
<sequence length="36" mass="4053">MSLSVSVVWIHTGMGNKLIIRVYLVEQTYKGMDALV</sequence>
<evidence type="ECO:0000313" key="2">
    <source>
        <dbReference type="Proteomes" id="UP000184600"/>
    </source>
</evidence>
<organism evidence="1 2">
    <name type="scientific">Vibrio quintilis</name>
    <dbReference type="NCBI Taxonomy" id="1117707"/>
    <lineage>
        <taxon>Bacteria</taxon>
        <taxon>Pseudomonadati</taxon>
        <taxon>Pseudomonadota</taxon>
        <taxon>Gammaproteobacteria</taxon>
        <taxon>Vibrionales</taxon>
        <taxon>Vibrionaceae</taxon>
        <taxon>Vibrio</taxon>
    </lineage>
</organism>
<gene>
    <name evidence="1" type="ORF">VQ7734_01124</name>
</gene>
<dbReference type="Proteomes" id="UP000184600">
    <property type="component" value="Unassembled WGS sequence"/>
</dbReference>
<keyword evidence="2" id="KW-1185">Reference proteome</keyword>